<evidence type="ECO:0000313" key="1">
    <source>
        <dbReference type="EMBL" id="ORZ29345.1"/>
    </source>
</evidence>
<protein>
    <submittedName>
        <fullName evidence="1">Uncharacterized protein</fullName>
    </submittedName>
</protein>
<dbReference type="EMBL" id="MCFL01000217">
    <property type="protein sequence ID" value="ORZ29345.1"/>
    <property type="molecule type" value="Genomic_DNA"/>
</dbReference>
<dbReference type="Proteomes" id="UP000193411">
    <property type="component" value="Unassembled WGS sequence"/>
</dbReference>
<comment type="caution">
    <text evidence="1">The sequence shown here is derived from an EMBL/GenBank/DDBJ whole genome shotgun (WGS) entry which is preliminary data.</text>
</comment>
<keyword evidence="2" id="KW-1185">Reference proteome</keyword>
<name>A0A1Y2H4A7_9FUNG</name>
<organism evidence="1 2">
    <name type="scientific">Catenaria anguillulae PL171</name>
    <dbReference type="NCBI Taxonomy" id="765915"/>
    <lineage>
        <taxon>Eukaryota</taxon>
        <taxon>Fungi</taxon>
        <taxon>Fungi incertae sedis</taxon>
        <taxon>Blastocladiomycota</taxon>
        <taxon>Blastocladiomycetes</taxon>
        <taxon>Blastocladiales</taxon>
        <taxon>Catenariaceae</taxon>
        <taxon>Catenaria</taxon>
    </lineage>
</organism>
<evidence type="ECO:0000313" key="2">
    <source>
        <dbReference type="Proteomes" id="UP000193411"/>
    </source>
</evidence>
<dbReference type="AlphaFoldDB" id="A0A1Y2H4A7"/>
<proteinExistence type="predicted"/>
<accession>A0A1Y2H4A7</accession>
<reference evidence="1 2" key="1">
    <citation type="submission" date="2016-07" db="EMBL/GenBank/DDBJ databases">
        <title>Pervasive Adenine N6-methylation of Active Genes in Fungi.</title>
        <authorList>
            <consortium name="DOE Joint Genome Institute"/>
            <person name="Mondo S.J."/>
            <person name="Dannebaum R.O."/>
            <person name="Kuo R.C."/>
            <person name="Labutti K."/>
            <person name="Haridas S."/>
            <person name="Kuo A."/>
            <person name="Salamov A."/>
            <person name="Ahrendt S.R."/>
            <person name="Lipzen A."/>
            <person name="Sullivan W."/>
            <person name="Andreopoulos W.B."/>
            <person name="Clum A."/>
            <person name="Lindquist E."/>
            <person name="Daum C."/>
            <person name="Ramamoorthy G.K."/>
            <person name="Gryganskyi A."/>
            <person name="Culley D."/>
            <person name="Magnuson J.K."/>
            <person name="James T.Y."/>
            <person name="O'Malley M.A."/>
            <person name="Stajich J.E."/>
            <person name="Spatafora J.W."/>
            <person name="Visel A."/>
            <person name="Grigoriev I.V."/>
        </authorList>
    </citation>
    <scope>NUCLEOTIDE SEQUENCE [LARGE SCALE GENOMIC DNA]</scope>
    <source>
        <strain evidence="1 2">PL171</strain>
    </source>
</reference>
<gene>
    <name evidence="1" type="ORF">BCR44DRAFT_1451791</name>
</gene>
<sequence>MGKTPVSSQAIGNTRKQRLGGSLFATGAAETQTQCEKQSSTEWDQHNQVFSTYPYISLCARAPSKKLRSGTRKSISGLVRRTTAARSFTLRAQSIKSMPGGLVATSHWGGVRRAHLGHALCHESTTCCGTRALHLWTPPAPAEDGAQRRGLLEP</sequence>